<reference evidence="4 5" key="1">
    <citation type="submission" date="2019-09" db="EMBL/GenBank/DDBJ databases">
        <title>Chitinophaga ginsengihumi sp. nov., isolated from soil of ginseng rhizosphere.</title>
        <authorList>
            <person name="Lee J."/>
        </authorList>
    </citation>
    <scope>NUCLEOTIDE SEQUENCE [LARGE SCALE GENOMIC DNA]</scope>
    <source>
        <strain evidence="4 5">BN140078</strain>
    </source>
</reference>
<organism evidence="4 5">
    <name type="scientific">Chitinophaga agrisoli</name>
    <dbReference type="NCBI Taxonomy" id="2607653"/>
    <lineage>
        <taxon>Bacteria</taxon>
        <taxon>Pseudomonadati</taxon>
        <taxon>Bacteroidota</taxon>
        <taxon>Chitinophagia</taxon>
        <taxon>Chitinophagales</taxon>
        <taxon>Chitinophagaceae</taxon>
        <taxon>Chitinophaga</taxon>
    </lineage>
</organism>
<keyword evidence="1" id="KW-0175">Coiled coil</keyword>
<dbReference type="EMBL" id="VUOC01000004">
    <property type="protein sequence ID" value="KAA2239625.1"/>
    <property type="molecule type" value="Genomic_DNA"/>
</dbReference>
<feature type="transmembrane region" description="Helical" evidence="2">
    <location>
        <begin position="24"/>
        <end position="42"/>
    </location>
</feature>
<dbReference type="AlphaFoldDB" id="A0A5B2VKX1"/>
<sequence length="348" mass="37671">MEFKLLLQQRISIEMLKVSNETKVGILTVVAIVLLVLGFNLLKGKSLFGNDKTIYAVYKQVNGLQPANFVQVNGLKVGSVSDLNIMDNNAGRILVTLRLTKDVEIPRNSVARITGDLLGTKAVQIDFGNANDYLRSGDTIYAAVDGSITDALKEQLNPLVKKLETTLSAVDSVLLTVNAVFDTTTEGNLRTAVAHLETTMRNFSATSGSLNHMLDPDKGNIQATFNNLAAVTGNLKNNNEKITGILTNAEKATGSLANGQLDSSLRNLQQTVANLNHMTDKLNSTDGSLGLLMNDKKVYNNLQSSLGSLNKLLEDLKANPKRYVHFSLFGRKDKIKPIPSDTAAAQAQ</sequence>
<protein>
    <submittedName>
        <fullName evidence="4">MCE family protein</fullName>
    </submittedName>
</protein>
<dbReference type="InterPro" id="IPR052336">
    <property type="entry name" value="MlaD_Phospholipid_Transporter"/>
</dbReference>
<evidence type="ECO:0000313" key="4">
    <source>
        <dbReference type="EMBL" id="KAA2239625.1"/>
    </source>
</evidence>
<dbReference type="PANTHER" id="PTHR33371:SF4">
    <property type="entry name" value="INTERMEMBRANE PHOSPHOLIPID TRANSPORT SYSTEM BINDING PROTEIN MLAD"/>
    <property type="match status" value="1"/>
</dbReference>
<evidence type="ECO:0000256" key="1">
    <source>
        <dbReference type="SAM" id="Coils"/>
    </source>
</evidence>
<reference evidence="4 5" key="2">
    <citation type="submission" date="2019-09" db="EMBL/GenBank/DDBJ databases">
        <authorList>
            <person name="Jin C."/>
        </authorList>
    </citation>
    <scope>NUCLEOTIDE SEQUENCE [LARGE SCALE GENOMIC DNA]</scope>
    <source>
        <strain evidence="4 5">BN140078</strain>
    </source>
</reference>
<dbReference type="Pfam" id="PF02470">
    <property type="entry name" value="MlaD"/>
    <property type="match status" value="1"/>
</dbReference>
<accession>A0A5B2VKX1</accession>
<evidence type="ECO:0000313" key="5">
    <source>
        <dbReference type="Proteomes" id="UP000324611"/>
    </source>
</evidence>
<gene>
    <name evidence="4" type="ORF">F0L74_25890</name>
</gene>
<feature type="domain" description="Mce/MlaD" evidence="3">
    <location>
        <begin position="52"/>
        <end position="128"/>
    </location>
</feature>
<keyword evidence="2" id="KW-0812">Transmembrane</keyword>
<keyword evidence="2" id="KW-0472">Membrane</keyword>
<keyword evidence="5" id="KW-1185">Reference proteome</keyword>
<comment type="caution">
    <text evidence="4">The sequence shown here is derived from an EMBL/GenBank/DDBJ whole genome shotgun (WGS) entry which is preliminary data.</text>
</comment>
<dbReference type="Proteomes" id="UP000324611">
    <property type="component" value="Unassembled WGS sequence"/>
</dbReference>
<evidence type="ECO:0000256" key="2">
    <source>
        <dbReference type="SAM" id="Phobius"/>
    </source>
</evidence>
<dbReference type="InterPro" id="IPR003399">
    <property type="entry name" value="Mce/MlaD"/>
</dbReference>
<proteinExistence type="predicted"/>
<keyword evidence="2" id="KW-1133">Transmembrane helix</keyword>
<name>A0A5B2VKX1_9BACT</name>
<dbReference type="PANTHER" id="PTHR33371">
    <property type="entry name" value="INTERMEMBRANE PHOSPHOLIPID TRANSPORT SYSTEM BINDING PROTEIN MLAD-RELATED"/>
    <property type="match status" value="1"/>
</dbReference>
<evidence type="ECO:0000259" key="3">
    <source>
        <dbReference type="Pfam" id="PF02470"/>
    </source>
</evidence>
<feature type="coiled-coil region" evidence="1">
    <location>
        <begin position="265"/>
        <end position="319"/>
    </location>
</feature>